<feature type="chain" id="PRO_5014390391" evidence="3">
    <location>
        <begin position="17"/>
        <end position="398"/>
    </location>
</feature>
<dbReference type="PROSITE" id="PS51155">
    <property type="entry name" value="CHIT_BIND_RR_2"/>
    <property type="match status" value="1"/>
</dbReference>
<feature type="region of interest" description="Disordered" evidence="2">
    <location>
        <begin position="152"/>
        <end position="172"/>
    </location>
</feature>
<gene>
    <name evidence="4" type="ORF">B7P43_G10527</name>
</gene>
<dbReference type="InterPro" id="IPR000618">
    <property type="entry name" value="Insect_cuticle"/>
</dbReference>
<proteinExistence type="predicted"/>
<dbReference type="Pfam" id="PF00379">
    <property type="entry name" value="Chitin_bind_4"/>
    <property type="match status" value="1"/>
</dbReference>
<feature type="signal peptide" evidence="3">
    <location>
        <begin position="1"/>
        <end position="16"/>
    </location>
</feature>
<dbReference type="PANTHER" id="PTHR10380:SF2">
    <property type="entry name" value="AGAP003037-PA"/>
    <property type="match status" value="1"/>
</dbReference>
<reference evidence="4" key="1">
    <citation type="submission" date="2017-12" db="EMBL/GenBank/DDBJ databases">
        <title>Hemimetabolous genomes reveal molecular basis of termite eusociality.</title>
        <authorList>
            <person name="Harrison M.C."/>
            <person name="Jongepier E."/>
            <person name="Robertson H.M."/>
            <person name="Arning N."/>
            <person name="Bitard-Feildel T."/>
            <person name="Chao H."/>
            <person name="Childers C.P."/>
            <person name="Dinh H."/>
            <person name="Doddapaneni H."/>
            <person name="Dugan S."/>
            <person name="Gowin J."/>
            <person name="Greiner C."/>
            <person name="Han Y."/>
            <person name="Hu H."/>
            <person name="Hughes D.S.T."/>
            <person name="Huylmans A.-K."/>
            <person name="Kemena C."/>
            <person name="Kremer L.P.M."/>
            <person name="Lee S.L."/>
            <person name="Lopez-Ezquerra A."/>
            <person name="Mallet L."/>
            <person name="Monroy-Kuhn J.M."/>
            <person name="Moser A."/>
            <person name="Murali S.C."/>
            <person name="Muzny D.M."/>
            <person name="Otani S."/>
            <person name="Piulachs M.-D."/>
            <person name="Poelchau M."/>
            <person name="Qu J."/>
            <person name="Schaub F."/>
            <person name="Wada-Katsumata A."/>
            <person name="Worley K.C."/>
            <person name="Xie Q."/>
            <person name="Ylla G."/>
            <person name="Poulsen M."/>
            <person name="Gibbs R.A."/>
            <person name="Schal C."/>
            <person name="Richards S."/>
            <person name="Belles X."/>
            <person name="Korb J."/>
            <person name="Bornberg-Bauer E."/>
        </authorList>
    </citation>
    <scope>NUCLEOTIDE SEQUENCE [LARGE SCALE GENOMIC DNA]</scope>
    <source>
        <tissue evidence="4">Whole body</tissue>
    </source>
</reference>
<dbReference type="FunCoup" id="A0A2J7RC11">
    <property type="interactions" value="25"/>
</dbReference>
<protein>
    <submittedName>
        <fullName evidence="4">Uncharacterized protein</fullName>
    </submittedName>
</protein>
<dbReference type="PANTHER" id="PTHR10380">
    <property type="entry name" value="CUTICLE PROTEIN"/>
    <property type="match status" value="1"/>
</dbReference>
<evidence type="ECO:0000256" key="1">
    <source>
        <dbReference type="PROSITE-ProRule" id="PRU00497"/>
    </source>
</evidence>
<keyword evidence="3" id="KW-0732">Signal</keyword>
<comment type="caution">
    <text evidence="4">The sequence shown here is derived from an EMBL/GenBank/DDBJ whole genome shotgun (WGS) entry which is preliminary data.</text>
</comment>
<feature type="region of interest" description="Disordered" evidence="2">
    <location>
        <begin position="237"/>
        <end position="286"/>
    </location>
</feature>
<sequence>MRSLFLLVILCGCVLAQYEDDLGSALPQRAIIPGAVPVPAGRPQFRPRIQGTQGRALQGPVGSEVPPPLRIRRPGAPGRGGRLQQQGYPSTLSSGEPQISRSTPSPLGPTLPLPAILAQARPLPPLSTIAPRPIQEDPIEDESEIDLDAESQPVSIPSSTPFSASLPSRPQNLQPAVFRPTKPAFRPERPLANASPIDEDIPVSSRQQLRHPVEDLPVPTRQQFIQPAGDIIHARQQFRQQSRPIPAESQNTKAPPQQYNARQQQITRQPPPQQEFSKPQRAKKPVAQIIRRYREDNPDGSITWGYENDDGSFKEETIGVDCVVRGKYGYTDPDGLRREYTYNSGIPCDKEEEERRKESSEGFVDYQNNQYVLPNGDAVNLESVVKNKARKPAVQYRN</sequence>
<dbReference type="InterPro" id="IPR050468">
    <property type="entry name" value="Cuticle_Struct_Prot"/>
</dbReference>
<feature type="compositionally biased region" description="Polar residues" evidence="2">
    <location>
        <begin position="237"/>
        <end position="261"/>
    </location>
</feature>
<dbReference type="Proteomes" id="UP000235965">
    <property type="component" value="Unassembled WGS sequence"/>
</dbReference>
<organism evidence="4 5">
    <name type="scientific">Cryptotermes secundus</name>
    <dbReference type="NCBI Taxonomy" id="105785"/>
    <lineage>
        <taxon>Eukaryota</taxon>
        <taxon>Metazoa</taxon>
        <taxon>Ecdysozoa</taxon>
        <taxon>Arthropoda</taxon>
        <taxon>Hexapoda</taxon>
        <taxon>Insecta</taxon>
        <taxon>Pterygota</taxon>
        <taxon>Neoptera</taxon>
        <taxon>Polyneoptera</taxon>
        <taxon>Dictyoptera</taxon>
        <taxon>Blattodea</taxon>
        <taxon>Blattoidea</taxon>
        <taxon>Termitoidae</taxon>
        <taxon>Kalotermitidae</taxon>
        <taxon>Cryptotermitinae</taxon>
        <taxon>Cryptotermes</taxon>
    </lineage>
</organism>
<name>A0A2J7RC11_9NEOP</name>
<evidence type="ECO:0000313" key="5">
    <source>
        <dbReference type="Proteomes" id="UP000235965"/>
    </source>
</evidence>
<feature type="compositionally biased region" description="Polar residues" evidence="2">
    <location>
        <begin position="88"/>
        <end position="101"/>
    </location>
</feature>
<feature type="region of interest" description="Disordered" evidence="2">
    <location>
        <begin position="51"/>
        <end position="111"/>
    </location>
</feature>
<evidence type="ECO:0000313" key="4">
    <source>
        <dbReference type="EMBL" id="PNF38348.1"/>
    </source>
</evidence>
<dbReference type="STRING" id="105785.A0A2J7RC11"/>
<dbReference type="AlphaFoldDB" id="A0A2J7RC11"/>
<evidence type="ECO:0000256" key="3">
    <source>
        <dbReference type="SAM" id="SignalP"/>
    </source>
</evidence>
<dbReference type="GO" id="GO:0062129">
    <property type="term" value="C:chitin-based extracellular matrix"/>
    <property type="evidence" value="ECO:0007669"/>
    <property type="project" value="TreeGrafter"/>
</dbReference>
<keyword evidence="5" id="KW-1185">Reference proteome</keyword>
<dbReference type="GO" id="GO:0008010">
    <property type="term" value="F:structural constituent of chitin-based larval cuticle"/>
    <property type="evidence" value="ECO:0007669"/>
    <property type="project" value="TreeGrafter"/>
</dbReference>
<keyword evidence="1" id="KW-0193">Cuticle</keyword>
<evidence type="ECO:0000256" key="2">
    <source>
        <dbReference type="SAM" id="MobiDB-lite"/>
    </source>
</evidence>
<dbReference type="EMBL" id="NEVH01005889">
    <property type="protein sequence ID" value="PNF38348.1"/>
    <property type="molecule type" value="Genomic_DNA"/>
</dbReference>
<dbReference type="InParanoid" id="A0A2J7RC11"/>
<accession>A0A2J7RC11</accession>
<dbReference type="OrthoDB" id="7222477at2759"/>